<evidence type="ECO:0000256" key="8">
    <source>
        <dbReference type="ARBA" id="ARBA00022840"/>
    </source>
</evidence>
<evidence type="ECO:0000313" key="14">
    <source>
        <dbReference type="Proteomes" id="UP001055712"/>
    </source>
</evidence>
<dbReference type="NCBIfam" id="TIGR00435">
    <property type="entry name" value="cysS"/>
    <property type="match status" value="1"/>
</dbReference>
<dbReference type="GO" id="GO:0006423">
    <property type="term" value="P:cysteinyl-tRNA aminoacylation"/>
    <property type="evidence" value="ECO:0007669"/>
    <property type="project" value="InterPro"/>
</dbReference>
<dbReference type="AlphaFoldDB" id="A0A9D4TVX3"/>
<dbReference type="Gene3D" id="3.40.50.620">
    <property type="entry name" value="HUPs"/>
    <property type="match status" value="1"/>
</dbReference>
<dbReference type="EC" id="6.1.1.16" evidence="3"/>
<dbReference type="Proteomes" id="UP001055712">
    <property type="component" value="Unassembled WGS sequence"/>
</dbReference>
<evidence type="ECO:0000256" key="5">
    <source>
        <dbReference type="ARBA" id="ARBA00022723"/>
    </source>
</evidence>
<dbReference type="InterPro" id="IPR009080">
    <property type="entry name" value="tRNAsynth_Ia_anticodon-bd"/>
</dbReference>
<dbReference type="InterPro" id="IPR032678">
    <property type="entry name" value="tRNA-synt_1_cat_dom"/>
</dbReference>
<evidence type="ECO:0000313" key="13">
    <source>
        <dbReference type="EMBL" id="KAI3436195.1"/>
    </source>
</evidence>
<dbReference type="Pfam" id="PF09190">
    <property type="entry name" value="DALR_2"/>
    <property type="match status" value="1"/>
</dbReference>
<evidence type="ECO:0000256" key="10">
    <source>
        <dbReference type="ARBA" id="ARBA00023146"/>
    </source>
</evidence>
<keyword evidence="4" id="KW-0436">Ligase</keyword>
<dbReference type="OrthoDB" id="438179at2759"/>
<dbReference type="EMBL" id="SIDB01000002">
    <property type="protein sequence ID" value="KAI3436195.1"/>
    <property type="molecule type" value="Genomic_DNA"/>
</dbReference>
<keyword evidence="5" id="KW-0479">Metal-binding</keyword>
<comment type="cofactor">
    <cofactor evidence="1">
        <name>Zn(2+)</name>
        <dbReference type="ChEBI" id="CHEBI:29105"/>
    </cofactor>
</comment>
<evidence type="ECO:0000256" key="3">
    <source>
        <dbReference type="ARBA" id="ARBA00012832"/>
    </source>
</evidence>
<keyword evidence="9" id="KW-0648">Protein biosynthesis</keyword>
<keyword evidence="6" id="KW-0547">Nucleotide-binding</keyword>
<dbReference type="HAMAP" id="MF_00041">
    <property type="entry name" value="Cys_tRNA_synth"/>
    <property type="match status" value="1"/>
</dbReference>
<dbReference type="PRINTS" id="PR00983">
    <property type="entry name" value="TRNASYNTHCYS"/>
</dbReference>
<feature type="domain" description="Cysteinyl-tRNA synthetase class Ia DALR" evidence="12">
    <location>
        <begin position="467"/>
        <end position="536"/>
    </location>
</feature>
<evidence type="ECO:0000256" key="6">
    <source>
        <dbReference type="ARBA" id="ARBA00022741"/>
    </source>
</evidence>
<keyword evidence="10" id="KW-0030">Aminoacyl-tRNA synthetase</keyword>
<dbReference type="SUPFAM" id="SSF52374">
    <property type="entry name" value="Nucleotidylyl transferase"/>
    <property type="match status" value="1"/>
</dbReference>
<evidence type="ECO:0000256" key="2">
    <source>
        <dbReference type="ARBA" id="ARBA00005594"/>
    </source>
</evidence>
<dbReference type="GO" id="GO:0005737">
    <property type="term" value="C:cytoplasm"/>
    <property type="evidence" value="ECO:0007669"/>
    <property type="project" value="InterPro"/>
</dbReference>
<dbReference type="GO" id="GO:0004817">
    <property type="term" value="F:cysteine-tRNA ligase activity"/>
    <property type="evidence" value="ECO:0007669"/>
    <property type="project" value="UniProtKB-EC"/>
</dbReference>
<keyword evidence="7" id="KW-0862">Zinc</keyword>
<evidence type="ECO:0000256" key="11">
    <source>
        <dbReference type="ARBA" id="ARBA00031499"/>
    </source>
</evidence>
<keyword evidence="8" id="KW-0067">ATP-binding</keyword>
<dbReference type="GO" id="GO:0046872">
    <property type="term" value="F:metal ion binding"/>
    <property type="evidence" value="ECO:0007669"/>
    <property type="project" value="UniProtKB-KW"/>
</dbReference>
<dbReference type="CDD" id="cd00672">
    <property type="entry name" value="CysRS_core"/>
    <property type="match status" value="1"/>
</dbReference>
<evidence type="ECO:0000256" key="7">
    <source>
        <dbReference type="ARBA" id="ARBA00022833"/>
    </source>
</evidence>
<protein>
    <recommendedName>
        <fullName evidence="3">cysteine--tRNA ligase</fullName>
        <ecNumber evidence="3">6.1.1.16</ecNumber>
    </recommendedName>
    <alternativeName>
        <fullName evidence="11">Cysteinyl-tRNA synthetase</fullName>
    </alternativeName>
</protein>
<name>A0A9D4TVX3_CHLVU</name>
<dbReference type="PANTHER" id="PTHR10890:SF25">
    <property type="entry name" value="CYSTEINE--TRNA LIGASE, CHLOROPLASTIC_MITOCHONDRIAL"/>
    <property type="match status" value="1"/>
</dbReference>
<evidence type="ECO:0000256" key="4">
    <source>
        <dbReference type="ARBA" id="ARBA00022598"/>
    </source>
</evidence>
<dbReference type="InterPro" id="IPR014729">
    <property type="entry name" value="Rossmann-like_a/b/a_fold"/>
</dbReference>
<keyword evidence="14" id="KW-1185">Reference proteome</keyword>
<evidence type="ECO:0000256" key="1">
    <source>
        <dbReference type="ARBA" id="ARBA00001947"/>
    </source>
</evidence>
<dbReference type="GO" id="GO:0005524">
    <property type="term" value="F:ATP binding"/>
    <property type="evidence" value="ECO:0007669"/>
    <property type="project" value="UniProtKB-KW"/>
</dbReference>
<sequence length="616" mass="66982">MPQLGNLQLHPAVAAWRALRLGFGQKATKTSFQGRAICQGQATAAQQMLQLHPRRRLVASASATEQAGAHASKEPAALPPPQLMLHNTLKRCKEVFRPRPGQGNAVNMYVCGVTVYDYSHIGHARAYVAFDVVFRLLRHLGYEVTYVRNFTDVDDKIIARAADSGEDPLALARRFIDEFQVDMNSLGCLPPSLEPRATDFIPQMVATIQSIIANGHAYAVGGDVYFDVASLPGYGKLSGRSQEDNRAGERVAVDGRKRGAADFALWKAAKPGEPTWDSPWGPGRPGWHIECSTMIRDVMGEVIDIHGGGRDLVFPHHENELAQSRAAAGPCSCGHDHASSSSGSEEADSRDEFVRYWLHNGFVNIDSEKMSKSLGNFFTIREVVAQYHPRALRWFLVNTQYRQPINYTQRALEEASDRVYYLFQTLADVEEVLGSSEEGQAALAAARQQLAQPAAAGTSSGSDLLAEVAAALADDVNTPLAIAAFSAPLKTANDLMHTKKGKKQAGRLQTLAAFYAALQTSLELLGLWAEQPRSVLVELRQLALKRADIGEDQIAAAIEERAAARAAKDYAAADAVRLRLEASGILIMDTPQGTSWKPGPRLHVAEEENAAGLTAQ</sequence>
<reference evidence="13" key="1">
    <citation type="journal article" date="2019" name="Plant J.">
        <title>Chlorella vulgaris genome assembly and annotation reveals the molecular basis for metabolic acclimation to high light conditions.</title>
        <authorList>
            <person name="Cecchin M."/>
            <person name="Marcolungo L."/>
            <person name="Rossato M."/>
            <person name="Girolomoni L."/>
            <person name="Cosentino E."/>
            <person name="Cuine S."/>
            <person name="Li-Beisson Y."/>
            <person name="Delledonne M."/>
            <person name="Ballottari M."/>
        </authorList>
    </citation>
    <scope>NUCLEOTIDE SEQUENCE</scope>
    <source>
        <strain evidence="13">211/11P</strain>
    </source>
</reference>
<dbReference type="InterPro" id="IPR015273">
    <property type="entry name" value="Cys-tRNA-synt_Ia_DALR"/>
</dbReference>
<accession>A0A9D4TVX3</accession>
<gene>
    <name evidence="13" type="ORF">D9Q98_002250</name>
</gene>
<organism evidence="13 14">
    <name type="scientific">Chlorella vulgaris</name>
    <name type="common">Green alga</name>
    <dbReference type="NCBI Taxonomy" id="3077"/>
    <lineage>
        <taxon>Eukaryota</taxon>
        <taxon>Viridiplantae</taxon>
        <taxon>Chlorophyta</taxon>
        <taxon>core chlorophytes</taxon>
        <taxon>Trebouxiophyceae</taxon>
        <taxon>Chlorellales</taxon>
        <taxon>Chlorellaceae</taxon>
        <taxon>Chlorella clade</taxon>
        <taxon>Chlorella</taxon>
    </lineage>
</organism>
<evidence type="ECO:0000259" key="12">
    <source>
        <dbReference type="SMART" id="SM00840"/>
    </source>
</evidence>
<dbReference type="PANTHER" id="PTHR10890">
    <property type="entry name" value="CYSTEINYL-TRNA SYNTHETASE"/>
    <property type="match status" value="1"/>
</dbReference>
<dbReference type="Pfam" id="PF01406">
    <property type="entry name" value="tRNA-synt_1e"/>
    <property type="match status" value="2"/>
</dbReference>
<dbReference type="SUPFAM" id="SSF47323">
    <property type="entry name" value="Anticodon-binding domain of a subclass of class I aminoacyl-tRNA synthetases"/>
    <property type="match status" value="1"/>
</dbReference>
<proteinExistence type="inferred from homology"/>
<dbReference type="InterPro" id="IPR015803">
    <property type="entry name" value="Cys-tRNA-ligase"/>
</dbReference>
<dbReference type="Gene3D" id="1.20.120.1910">
    <property type="entry name" value="Cysteine-tRNA ligase, C-terminal anti-codon recognition domain"/>
    <property type="match status" value="1"/>
</dbReference>
<comment type="similarity">
    <text evidence="2">Belongs to the class-I aminoacyl-tRNA synthetase family.</text>
</comment>
<dbReference type="InterPro" id="IPR024909">
    <property type="entry name" value="Cys-tRNA/MSH_ligase"/>
</dbReference>
<comment type="caution">
    <text evidence="13">The sequence shown here is derived from an EMBL/GenBank/DDBJ whole genome shotgun (WGS) entry which is preliminary data.</text>
</comment>
<dbReference type="SMART" id="SM00840">
    <property type="entry name" value="DALR_2"/>
    <property type="match status" value="1"/>
</dbReference>
<evidence type="ECO:0000256" key="9">
    <source>
        <dbReference type="ARBA" id="ARBA00022917"/>
    </source>
</evidence>
<reference evidence="13" key="2">
    <citation type="submission" date="2020-11" db="EMBL/GenBank/DDBJ databases">
        <authorList>
            <person name="Cecchin M."/>
            <person name="Marcolungo L."/>
            <person name="Rossato M."/>
            <person name="Girolomoni L."/>
            <person name="Cosentino E."/>
            <person name="Cuine S."/>
            <person name="Li-Beisson Y."/>
            <person name="Delledonne M."/>
            <person name="Ballottari M."/>
        </authorList>
    </citation>
    <scope>NUCLEOTIDE SEQUENCE</scope>
    <source>
        <strain evidence="13">211/11P</strain>
        <tissue evidence="13">Whole cell</tissue>
    </source>
</reference>
<dbReference type="FunFam" id="3.40.50.620:FF:000009">
    <property type="entry name" value="Cysteine--tRNA ligase"/>
    <property type="match status" value="1"/>
</dbReference>